<protein>
    <submittedName>
        <fullName evidence="1">Uncharacterized protein</fullName>
    </submittedName>
</protein>
<gene>
    <name evidence="1" type="ORF">PCOS0759_LOCUS9601</name>
</gene>
<dbReference type="AlphaFoldDB" id="A0A7S1KUB6"/>
<dbReference type="Gene3D" id="1.20.5.190">
    <property type="match status" value="1"/>
</dbReference>
<dbReference type="EMBL" id="HBGD01011599">
    <property type="protein sequence ID" value="CAD9086347.1"/>
    <property type="molecule type" value="Transcribed_RNA"/>
</dbReference>
<evidence type="ECO:0000313" key="1">
    <source>
        <dbReference type="EMBL" id="CAD9086347.1"/>
    </source>
</evidence>
<dbReference type="PROSITE" id="PS50096">
    <property type="entry name" value="IQ"/>
    <property type="match status" value="1"/>
</dbReference>
<accession>A0A7S1KUB6</accession>
<sequence length="471" mass="54906">MVKVLTNKQLLRNFRNIKWDTSNGSMTPSLRVGKGKTSQPVYISSQQQILLEKEYHRRRLDRMKKAKSRGNVLMHLAAKSSADGQDFTHTAASRLSALVRGFLVRQRLRKMREAAIVVQRIWTSVSPFVRAFRKHWAKVREQKIEETFLEMRMKEILSRSDGLTEVVQSHVRMFVKKIEFEDVMNARRISPLQNFVRMNKVHTNFAHIQSTATMIQSRIRQLMMRHSADQNIEQRIFKLKFHILRKYEMLLAPYTRRALFCYNTRIISQDTLRVCVRELDELKDRQKSFMELEAFRCHLTFVFKKLQAKKNDERLMSVVRSVFQPDLIFHAGDRDRMLKRAARASKQEKPNLIVSLFASRRKKREAIQRLNSALSSNADSLFSDPNHIPIKFIMKEMVKELFSSKATLHRADFGAVIMLNYVMPDIILGTVASQSEENAPETPDMTTATVRKNLIAESAHEQSDPNLLIEN</sequence>
<proteinExistence type="predicted"/>
<organism evidence="1">
    <name type="scientific">Percolomonas cosmopolitus</name>
    <dbReference type="NCBI Taxonomy" id="63605"/>
    <lineage>
        <taxon>Eukaryota</taxon>
        <taxon>Discoba</taxon>
        <taxon>Heterolobosea</taxon>
        <taxon>Tetramitia</taxon>
        <taxon>Eutetramitia</taxon>
        <taxon>Percolomonadidae</taxon>
        <taxon>Percolomonas</taxon>
    </lineage>
</organism>
<reference evidence="1" key="1">
    <citation type="submission" date="2021-01" db="EMBL/GenBank/DDBJ databases">
        <authorList>
            <person name="Corre E."/>
            <person name="Pelletier E."/>
            <person name="Niang G."/>
            <person name="Scheremetjew M."/>
            <person name="Finn R."/>
            <person name="Kale V."/>
            <person name="Holt S."/>
            <person name="Cochrane G."/>
            <person name="Meng A."/>
            <person name="Brown T."/>
            <person name="Cohen L."/>
        </authorList>
    </citation>
    <scope>NUCLEOTIDE SEQUENCE</scope>
    <source>
        <strain evidence="1">WS</strain>
    </source>
</reference>
<name>A0A7S1KUB6_9EUKA</name>